<dbReference type="Proteomes" id="UP001177140">
    <property type="component" value="Unassembled WGS sequence"/>
</dbReference>
<sequence length="118" mass="14102">FLSSYIIERPQCYVPSSPERPSRQQQKDVKESEYLYDDKMVNHNVMACMERYYLGFTLAKNVQIPLSKHYNAFKNIHQVHNRKTGTRCSIHQVHNRKTRTRCIIHQVHNRNFGRLLTL</sequence>
<comment type="caution">
    <text evidence="1">The sequence shown here is derived from an EMBL/GenBank/DDBJ whole genome shotgun (WGS) entry which is preliminary data.</text>
</comment>
<dbReference type="AlphaFoldDB" id="A0AA41V9H1"/>
<feature type="non-terminal residue" evidence="1">
    <location>
        <position position="1"/>
    </location>
</feature>
<proteinExistence type="predicted"/>
<dbReference type="EMBL" id="JAJJMA010182714">
    <property type="protein sequence ID" value="MCL7037742.1"/>
    <property type="molecule type" value="Genomic_DNA"/>
</dbReference>
<keyword evidence="2" id="KW-1185">Reference proteome</keyword>
<evidence type="ECO:0000313" key="2">
    <source>
        <dbReference type="Proteomes" id="UP001177140"/>
    </source>
</evidence>
<evidence type="ECO:0000313" key="1">
    <source>
        <dbReference type="EMBL" id="MCL7037742.1"/>
    </source>
</evidence>
<name>A0AA41V9H1_PAPNU</name>
<organism evidence="1 2">
    <name type="scientific">Papaver nudicaule</name>
    <name type="common">Iceland poppy</name>
    <dbReference type="NCBI Taxonomy" id="74823"/>
    <lineage>
        <taxon>Eukaryota</taxon>
        <taxon>Viridiplantae</taxon>
        <taxon>Streptophyta</taxon>
        <taxon>Embryophyta</taxon>
        <taxon>Tracheophyta</taxon>
        <taxon>Spermatophyta</taxon>
        <taxon>Magnoliopsida</taxon>
        <taxon>Ranunculales</taxon>
        <taxon>Papaveraceae</taxon>
        <taxon>Papaveroideae</taxon>
        <taxon>Papaver</taxon>
    </lineage>
</organism>
<gene>
    <name evidence="1" type="ORF">MKW94_006551</name>
</gene>
<protein>
    <submittedName>
        <fullName evidence="1">Uncharacterized protein</fullName>
    </submittedName>
</protein>
<reference evidence="1" key="1">
    <citation type="submission" date="2022-03" db="EMBL/GenBank/DDBJ databases">
        <title>A functionally conserved STORR gene fusion in Papaver species that diverged 16.8 million years ago.</title>
        <authorList>
            <person name="Catania T."/>
        </authorList>
    </citation>
    <scope>NUCLEOTIDE SEQUENCE</scope>
    <source>
        <strain evidence="1">S-191538</strain>
    </source>
</reference>
<accession>A0AA41V9H1</accession>